<reference evidence="2 3" key="1">
    <citation type="submission" date="2015-01" db="EMBL/GenBank/DDBJ databases">
        <title>The Genome Sequence of Cladophialophora immunda CBS83496.</title>
        <authorList>
            <consortium name="The Broad Institute Genomics Platform"/>
            <person name="Cuomo C."/>
            <person name="de Hoog S."/>
            <person name="Gorbushina A."/>
            <person name="Stielow B."/>
            <person name="Teixiera M."/>
            <person name="Abouelleil A."/>
            <person name="Chapman S.B."/>
            <person name="Priest M."/>
            <person name="Young S.K."/>
            <person name="Wortman J."/>
            <person name="Nusbaum C."/>
            <person name="Birren B."/>
        </authorList>
    </citation>
    <scope>NUCLEOTIDE SEQUENCE [LARGE SCALE GENOMIC DNA]</scope>
    <source>
        <strain evidence="2 3">CBS 83496</strain>
    </source>
</reference>
<dbReference type="EMBL" id="KN847042">
    <property type="protein sequence ID" value="KIW30153.1"/>
    <property type="molecule type" value="Genomic_DNA"/>
</dbReference>
<organism evidence="2 3">
    <name type="scientific">Cladophialophora immunda</name>
    <dbReference type="NCBI Taxonomy" id="569365"/>
    <lineage>
        <taxon>Eukaryota</taxon>
        <taxon>Fungi</taxon>
        <taxon>Dikarya</taxon>
        <taxon>Ascomycota</taxon>
        <taxon>Pezizomycotina</taxon>
        <taxon>Eurotiomycetes</taxon>
        <taxon>Chaetothyriomycetidae</taxon>
        <taxon>Chaetothyriales</taxon>
        <taxon>Herpotrichiellaceae</taxon>
        <taxon>Cladophialophora</taxon>
    </lineage>
</organism>
<dbReference type="RefSeq" id="XP_016250369.1">
    <property type="nucleotide sequence ID" value="XM_016392850.1"/>
</dbReference>
<sequence>MLLLSCTSKNPREGSRETQLPVAGEGGGTDLKAVGLQRVHCPQPAALQRKGSAIKGHTAYSFFSKLLSSLLATCRIGQCSDPISSHQPRATNGGEKEKRGAK</sequence>
<accession>A0A0D2CGA4</accession>
<dbReference type="RefSeq" id="XP_016250368.1">
    <property type="nucleotide sequence ID" value="XM_016392849.1"/>
</dbReference>
<feature type="region of interest" description="Disordered" evidence="1">
    <location>
        <begin position="1"/>
        <end position="26"/>
    </location>
</feature>
<protein>
    <submittedName>
        <fullName evidence="2">Uncharacterized protein</fullName>
    </submittedName>
</protein>
<dbReference type="EMBL" id="KN847042">
    <property type="protein sequence ID" value="KIW30152.1"/>
    <property type="molecule type" value="Genomic_DNA"/>
</dbReference>
<gene>
    <name evidence="2" type="ORF">PV07_05921</name>
</gene>
<evidence type="ECO:0000313" key="2">
    <source>
        <dbReference type="EMBL" id="KIW30153.1"/>
    </source>
</evidence>
<dbReference type="VEuPathDB" id="FungiDB:PV07_05921"/>
<dbReference type="EMBL" id="KN847042">
    <property type="protein sequence ID" value="KIW30154.1"/>
    <property type="molecule type" value="Genomic_DNA"/>
</dbReference>
<dbReference type="AlphaFoldDB" id="A0A0D2CGA4"/>
<dbReference type="HOGENOM" id="CLU_2277192_0_0_1"/>
<dbReference type="GeneID" id="27345115"/>
<feature type="region of interest" description="Disordered" evidence="1">
    <location>
        <begin position="79"/>
        <end position="102"/>
    </location>
</feature>
<feature type="compositionally biased region" description="Polar residues" evidence="1">
    <location>
        <begin position="81"/>
        <end position="90"/>
    </location>
</feature>
<evidence type="ECO:0000313" key="3">
    <source>
        <dbReference type="Proteomes" id="UP000054466"/>
    </source>
</evidence>
<proteinExistence type="predicted"/>
<dbReference type="Proteomes" id="UP000054466">
    <property type="component" value="Unassembled WGS sequence"/>
</dbReference>
<keyword evidence="3" id="KW-1185">Reference proteome</keyword>
<name>A0A0D2CGA4_9EURO</name>
<dbReference type="RefSeq" id="XP_016250370.1">
    <property type="nucleotide sequence ID" value="XM_016392851.1"/>
</dbReference>
<evidence type="ECO:0000256" key="1">
    <source>
        <dbReference type="SAM" id="MobiDB-lite"/>
    </source>
</evidence>